<name>A0A9W9LNH7_9EURO</name>
<dbReference type="GeneID" id="81424577"/>
<feature type="chain" id="PRO_5040830314" evidence="1">
    <location>
        <begin position="23"/>
        <end position="238"/>
    </location>
</feature>
<gene>
    <name evidence="2" type="ORF">N7482_003276</name>
</gene>
<dbReference type="OrthoDB" id="4504368at2759"/>
<protein>
    <submittedName>
        <fullName evidence="2">Uncharacterized protein</fullName>
    </submittedName>
</protein>
<evidence type="ECO:0000313" key="3">
    <source>
        <dbReference type="Proteomes" id="UP001149163"/>
    </source>
</evidence>
<organism evidence="2 3">
    <name type="scientific">Penicillium canariense</name>
    <dbReference type="NCBI Taxonomy" id="189055"/>
    <lineage>
        <taxon>Eukaryota</taxon>
        <taxon>Fungi</taxon>
        <taxon>Dikarya</taxon>
        <taxon>Ascomycota</taxon>
        <taxon>Pezizomycotina</taxon>
        <taxon>Eurotiomycetes</taxon>
        <taxon>Eurotiomycetidae</taxon>
        <taxon>Eurotiales</taxon>
        <taxon>Aspergillaceae</taxon>
        <taxon>Penicillium</taxon>
    </lineage>
</organism>
<sequence length="238" mass="25419">MMTSTFLITVNAFLGLGIGTMALPQASFIGTSTTPARQLPSSTPSSTAGVVPSLAESVLSSLPIIPVEGDNSVAIVQATNASLLETHPEIDVEPSNDLPQFPSNLTRRDQCIGGPFSFPITPWTNVKLLTDRVCDFWFPNNQVFYVPAPLPSPGYVLVKIPFGPSLPTLSLKYQTVNPSPVTDLFTPLTSTICKKRFDSILAFATSPGNFQCPAPPNVHAGNDCDVTSRAACFSFELN</sequence>
<evidence type="ECO:0000313" key="2">
    <source>
        <dbReference type="EMBL" id="KAJ5167682.1"/>
    </source>
</evidence>
<dbReference type="RefSeq" id="XP_056544143.1">
    <property type="nucleotide sequence ID" value="XM_056685401.1"/>
</dbReference>
<dbReference type="EMBL" id="JAPQKN010000002">
    <property type="protein sequence ID" value="KAJ5167682.1"/>
    <property type="molecule type" value="Genomic_DNA"/>
</dbReference>
<accession>A0A9W9LNH7</accession>
<keyword evidence="1" id="KW-0732">Signal</keyword>
<dbReference type="Proteomes" id="UP001149163">
    <property type="component" value="Unassembled WGS sequence"/>
</dbReference>
<dbReference type="AlphaFoldDB" id="A0A9W9LNH7"/>
<keyword evidence="3" id="KW-1185">Reference proteome</keyword>
<evidence type="ECO:0000256" key="1">
    <source>
        <dbReference type="SAM" id="SignalP"/>
    </source>
</evidence>
<reference evidence="2" key="2">
    <citation type="journal article" date="2023" name="IMA Fungus">
        <title>Comparative genomic study of the Penicillium genus elucidates a diverse pangenome and 15 lateral gene transfer events.</title>
        <authorList>
            <person name="Petersen C."/>
            <person name="Sorensen T."/>
            <person name="Nielsen M.R."/>
            <person name="Sondergaard T.E."/>
            <person name="Sorensen J.L."/>
            <person name="Fitzpatrick D.A."/>
            <person name="Frisvad J.C."/>
            <person name="Nielsen K.L."/>
        </authorList>
    </citation>
    <scope>NUCLEOTIDE SEQUENCE</scope>
    <source>
        <strain evidence="2">IBT 26290</strain>
    </source>
</reference>
<feature type="signal peptide" evidence="1">
    <location>
        <begin position="1"/>
        <end position="22"/>
    </location>
</feature>
<comment type="caution">
    <text evidence="2">The sequence shown here is derived from an EMBL/GenBank/DDBJ whole genome shotgun (WGS) entry which is preliminary data.</text>
</comment>
<proteinExistence type="predicted"/>
<reference evidence="2" key="1">
    <citation type="submission" date="2022-11" db="EMBL/GenBank/DDBJ databases">
        <authorList>
            <person name="Petersen C."/>
        </authorList>
    </citation>
    <scope>NUCLEOTIDE SEQUENCE</scope>
    <source>
        <strain evidence="2">IBT 26290</strain>
    </source>
</reference>